<evidence type="ECO:0000259" key="2">
    <source>
        <dbReference type="PROSITE" id="PS50887"/>
    </source>
</evidence>
<feature type="transmembrane region" description="Helical" evidence="1">
    <location>
        <begin position="6"/>
        <end position="25"/>
    </location>
</feature>
<dbReference type="AlphaFoldDB" id="A0A2G1QSU1"/>
<feature type="transmembrane region" description="Helical" evidence="1">
    <location>
        <begin position="92"/>
        <end position="108"/>
    </location>
</feature>
<dbReference type="EMBL" id="PDVP01000001">
    <property type="protein sequence ID" value="PHP68530.1"/>
    <property type="molecule type" value="Genomic_DNA"/>
</dbReference>
<feature type="transmembrane region" description="Helical" evidence="1">
    <location>
        <begin position="184"/>
        <end position="208"/>
    </location>
</feature>
<dbReference type="InterPro" id="IPR000160">
    <property type="entry name" value="GGDEF_dom"/>
</dbReference>
<keyword evidence="1" id="KW-1133">Transmembrane helix</keyword>
<comment type="caution">
    <text evidence="3">The sequence shown here is derived from an EMBL/GenBank/DDBJ whole genome shotgun (WGS) entry which is preliminary data.</text>
</comment>
<evidence type="ECO:0000313" key="4">
    <source>
        <dbReference type="Proteomes" id="UP000221168"/>
    </source>
</evidence>
<feature type="transmembrane region" description="Helical" evidence="1">
    <location>
        <begin position="32"/>
        <end position="54"/>
    </location>
</feature>
<feature type="transmembrane region" description="Helical" evidence="1">
    <location>
        <begin position="147"/>
        <end position="172"/>
    </location>
</feature>
<dbReference type="Proteomes" id="UP000221168">
    <property type="component" value="Unassembled WGS sequence"/>
</dbReference>
<accession>A0A2G1QSU1</accession>
<sequence>MGAYLLFLNSAIAFMVFGVLVASWWHSRRAESLLLIIASALAVISGGFEASLAWLDNAHLPRFLLFATHLGGLMFLSAGVAAYFAARFNWRLVTVLYISMLMVNLTIIDMDRDSLLRQTIYQAPYLAMGLTGAVIAWLHGRTTVDRLFALALSLFALQYGIRPGIAIFTGGVGASPSQFLATHYGALILFIQAVTGLMLACTMIWLIGARLLGDVRQRYAHDPKTGLMTRSAVSDRFASAARGSGGQVLALIEPVSASGFPDLESERRQHAALDRLVGLVTPRLGETMHAFRAGDTRIGILFEERSSENARQWCERITGEDSQGPARFAAGLAAQQPGESFDTLSERAAEALYHARSPGGPGVCLRDMVRYVPPRPSPAGALA</sequence>
<dbReference type="RefSeq" id="WP_099302682.1">
    <property type="nucleotide sequence ID" value="NZ_PDVP01000001.1"/>
</dbReference>
<organism evidence="3 4">
    <name type="scientific">Zhengella mangrovi</name>
    <dbReference type="NCBI Taxonomy" id="1982044"/>
    <lineage>
        <taxon>Bacteria</taxon>
        <taxon>Pseudomonadati</taxon>
        <taxon>Pseudomonadota</taxon>
        <taxon>Alphaproteobacteria</taxon>
        <taxon>Hyphomicrobiales</taxon>
        <taxon>Notoacmeibacteraceae</taxon>
        <taxon>Zhengella</taxon>
    </lineage>
</organism>
<proteinExistence type="predicted"/>
<feature type="transmembrane region" description="Helical" evidence="1">
    <location>
        <begin position="120"/>
        <end position="140"/>
    </location>
</feature>
<reference evidence="3 4" key="1">
    <citation type="submission" date="2017-10" db="EMBL/GenBank/DDBJ databases">
        <title>Sedimentibacterium mangrovi gen. nov., sp. nov., a novel member of family Phyllobacteriacea isolated from mangrove sediment.</title>
        <authorList>
            <person name="Liao H."/>
            <person name="Tian Y."/>
        </authorList>
    </citation>
    <scope>NUCLEOTIDE SEQUENCE [LARGE SCALE GENOMIC DNA]</scope>
    <source>
        <strain evidence="3 4">X9-2-2</strain>
    </source>
</reference>
<keyword evidence="1" id="KW-0472">Membrane</keyword>
<name>A0A2G1QSU1_9HYPH</name>
<dbReference type="InterPro" id="IPR029787">
    <property type="entry name" value="Nucleotide_cyclase"/>
</dbReference>
<feature type="domain" description="GGDEF" evidence="2">
    <location>
        <begin position="254"/>
        <end position="368"/>
    </location>
</feature>
<evidence type="ECO:0000256" key="1">
    <source>
        <dbReference type="SAM" id="Phobius"/>
    </source>
</evidence>
<protein>
    <recommendedName>
        <fullName evidence="2">GGDEF domain-containing protein</fullName>
    </recommendedName>
</protein>
<keyword evidence="4" id="KW-1185">Reference proteome</keyword>
<dbReference type="InterPro" id="IPR043128">
    <property type="entry name" value="Rev_trsase/Diguanyl_cyclase"/>
</dbReference>
<dbReference type="SUPFAM" id="SSF55073">
    <property type="entry name" value="Nucleotide cyclase"/>
    <property type="match status" value="1"/>
</dbReference>
<keyword evidence="1" id="KW-0812">Transmembrane</keyword>
<dbReference type="PROSITE" id="PS50887">
    <property type="entry name" value="GGDEF"/>
    <property type="match status" value="1"/>
</dbReference>
<feature type="transmembrane region" description="Helical" evidence="1">
    <location>
        <begin position="66"/>
        <end position="85"/>
    </location>
</feature>
<evidence type="ECO:0000313" key="3">
    <source>
        <dbReference type="EMBL" id="PHP68530.1"/>
    </source>
</evidence>
<gene>
    <name evidence="3" type="ORF">CSC94_00530</name>
</gene>
<dbReference type="Gene3D" id="3.30.70.270">
    <property type="match status" value="1"/>
</dbReference>